<dbReference type="Pfam" id="PF08691">
    <property type="entry name" value="Nse5"/>
    <property type="match status" value="1"/>
</dbReference>
<proteinExistence type="predicted"/>
<accession>A0A8J2T9B3</accession>
<dbReference type="OrthoDB" id="4066051at2759"/>
<evidence type="ECO:0000313" key="1">
    <source>
        <dbReference type="EMBL" id="CDF89767.1"/>
    </source>
</evidence>
<reference evidence="2" key="1">
    <citation type="journal article" date="2013" name="Genome Announc.">
        <title>Genome sequence of the food spoilage yeast Zygosaccharomyces bailii CLIB 213(T).</title>
        <authorList>
            <person name="Galeote V."/>
            <person name="Bigey F."/>
            <person name="Devillers H."/>
            <person name="Neuveglise C."/>
            <person name="Dequin S."/>
        </authorList>
    </citation>
    <scope>NUCLEOTIDE SEQUENCE [LARGE SCALE GENOMIC DNA]</scope>
    <source>
        <strain evidence="2">CLIB 213 / ATCC 58445 / CBS 680 / CCRC 21525 / NBRC 1098 / NCYC 1416 / NRRL Y-2227</strain>
    </source>
</reference>
<keyword evidence="2" id="KW-1185">Reference proteome</keyword>
<sequence length="386" mass="44509">MSSDYSDDDSVIIRRELDCAEDTIVSNSEDEDVSPEPLFHSDKLLARTIDTSEPIESNPPEASDFVAIKQNNWGPHFDVHLASSLDKIQSFNNELRKPSILPGGQDDNRTRLLSQLQNKQVSPQYLDLIVKESISGRYIDWHFITENSEFQDVSIEQELLADEKGKIVQEDIRALYPSLKCFLNSIGVSDLTMRSLEAPSPKPLTANRRYDSLCAISPVESMMRAFKTYSDCGTFFLKSLICFILDRKIWESMECDAHWCHNILAEFTTQQVLDEYLMLVERRDYFMHYRFVRSFPHLQLALIRQLINPLKTQAIMEEFERLMEEKSYQPLLYFTLLVYGSRLMPFGNSSTTLYLKECTEDLCNESTNAVELSLLRGILGLFLKIT</sequence>
<name>A0A8J2T9B3_ZYGB2</name>
<dbReference type="InterPro" id="IPR014803">
    <property type="entry name" value="DNA_repair_Nse5/Nse6"/>
</dbReference>
<evidence type="ECO:0000313" key="2">
    <source>
        <dbReference type="Proteomes" id="UP000019375"/>
    </source>
</evidence>
<dbReference type="Proteomes" id="UP000019375">
    <property type="component" value="Unassembled WGS sequence"/>
</dbReference>
<organism evidence="1 2">
    <name type="scientific">Zygosaccharomyces bailii (strain CLIB 213 / ATCC 58445 / CBS 680 / BCRC 21525 / NBRC 1098 / NCYC 1416 / NRRL Y-2227)</name>
    <dbReference type="NCBI Taxonomy" id="1333698"/>
    <lineage>
        <taxon>Eukaryota</taxon>
        <taxon>Fungi</taxon>
        <taxon>Dikarya</taxon>
        <taxon>Ascomycota</taxon>
        <taxon>Saccharomycotina</taxon>
        <taxon>Saccharomycetes</taxon>
        <taxon>Saccharomycetales</taxon>
        <taxon>Saccharomycetaceae</taxon>
        <taxon>Zygosaccharomyces</taxon>
    </lineage>
</organism>
<dbReference type="EMBL" id="HG316458">
    <property type="protein sequence ID" value="CDF89767.1"/>
    <property type="molecule type" value="Genomic_DNA"/>
</dbReference>
<protein>
    <submittedName>
        <fullName evidence="1">ZYBA0S05-01244g1_1</fullName>
    </submittedName>
</protein>
<gene>
    <name evidence="1" type="ORF">BN860_01244g</name>
</gene>
<dbReference type="AlphaFoldDB" id="A0A8J2T9B3"/>